<gene>
    <name evidence="3" type="ORF">SAMN05216270_104178</name>
</gene>
<dbReference type="AlphaFoldDB" id="A0A1G6V4P8"/>
<dbReference type="OrthoDB" id="9808942at2"/>
<dbReference type="PANTHER" id="PTHR34297:SF3">
    <property type="entry name" value="ALKALINE SHOCK PROTEIN 23"/>
    <property type="match status" value="1"/>
</dbReference>
<feature type="compositionally biased region" description="Low complexity" evidence="2">
    <location>
        <begin position="1"/>
        <end position="12"/>
    </location>
</feature>
<dbReference type="InterPro" id="IPR005531">
    <property type="entry name" value="Asp23"/>
</dbReference>
<proteinExistence type="inferred from homology"/>
<feature type="region of interest" description="Disordered" evidence="2">
    <location>
        <begin position="1"/>
        <end position="20"/>
    </location>
</feature>
<protein>
    <submittedName>
        <fullName evidence="3">Uncharacterized conserved protein YloU, alkaline shock protein (Asp23) family</fullName>
    </submittedName>
</protein>
<organism evidence="3 4">
    <name type="scientific">Glycomyces harbinensis</name>
    <dbReference type="NCBI Taxonomy" id="58114"/>
    <lineage>
        <taxon>Bacteria</taxon>
        <taxon>Bacillati</taxon>
        <taxon>Actinomycetota</taxon>
        <taxon>Actinomycetes</taxon>
        <taxon>Glycomycetales</taxon>
        <taxon>Glycomycetaceae</taxon>
        <taxon>Glycomyces</taxon>
    </lineage>
</organism>
<accession>A0A1G6V4P8</accession>
<name>A0A1G6V4P8_9ACTN</name>
<evidence type="ECO:0000313" key="4">
    <source>
        <dbReference type="Proteomes" id="UP000198949"/>
    </source>
</evidence>
<evidence type="ECO:0000256" key="1">
    <source>
        <dbReference type="ARBA" id="ARBA00005721"/>
    </source>
</evidence>
<dbReference type="RefSeq" id="WP_091032172.1">
    <property type="nucleotide sequence ID" value="NZ_FNAD01000004.1"/>
</dbReference>
<dbReference type="PANTHER" id="PTHR34297">
    <property type="entry name" value="HYPOTHETICAL CYTOSOLIC PROTEIN-RELATED"/>
    <property type="match status" value="1"/>
</dbReference>
<sequence>MTEKATAAATKASGDGALASDQGKTTIADQVVAKIAGIATRDVDGVHSLGGGVSRTVGAIKERIPGSRTNYGQGVSVKVGERQAAVDLDLIAEYGIAIADLAAGVRRNVVSAVERMTGLEVTEVNIVVHDVHLEGESGDEPEGESRVE</sequence>
<dbReference type="Pfam" id="PF03780">
    <property type="entry name" value="Asp23"/>
    <property type="match status" value="1"/>
</dbReference>
<comment type="similarity">
    <text evidence="1">Belongs to the asp23 family.</text>
</comment>
<evidence type="ECO:0000256" key="2">
    <source>
        <dbReference type="SAM" id="MobiDB-lite"/>
    </source>
</evidence>
<dbReference type="EMBL" id="FNAD01000004">
    <property type="protein sequence ID" value="SDD47967.1"/>
    <property type="molecule type" value="Genomic_DNA"/>
</dbReference>
<keyword evidence="4" id="KW-1185">Reference proteome</keyword>
<evidence type="ECO:0000313" key="3">
    <source>
        <dbReference type="EMBL" id="SDD47967.1"/>
    </source>
</evidence>
<dbReference type="Proteomes" id="UP000198949">
    <property type="component" value="Unassembled WGS sequence"/>
</dbReference>
<reference evidence="4" key="1">
    <citation type="submission" date="2016-10" db="EMBL/GenBank/DDBJ databases">
        <authorList>
            <person name="Varghese N."/>
            <person name="Submissions S."/>
        </authorList>
    </citation>
    <scope>NUCLEOTIDE SEQUENCE [LARGE SCALE GENOMIC DNA]</scope>
    <source>
        <strain evidence="4">CGMCC 4.3516</strain>
    </source>
</reference>
<dbReference type="STRING" id="58114.SAMN05216270_104178"/>